<comment type="caution">
    <text evidence="2">The sequence shown here is derived from an EMBL/GenBank/DDBJ whole genome shotgun (WGS) entry which is preliminary data.</text>
</comment>
<keyword evidence="3" id="KW-1185">Reference proteome</keyword>
<gene>
    <name evidence="2" type="ORF">GCM10023187_14710</name>
</gene>
<feature type="transmembrane region" description="Helical" evidence="1">
    <location>
        <begin position="200"/>
        <end position="223"/>
    </location>
</feature>
<evidence type="ECO:0000313" key="3">
    <source>
        <dbReference type="Proteomes" id="UP001500936"/>
    </source>
</evidence>
<name>A0ABP8K613_9BACT</name>
<dbReference type="Proteomes" id="UP001500936">
    <property type="component" value="Unassembled WGS sequence"/>
</dbReference>
<feature type="transmembrane region" description="Helical" evidence="1">
    <location>
        <begin position="7"/>
        <end position="23"/>
    </location>
</feature>
<keyword evidence="1" id="KW-0812">Transmembrane</keyword>
<feature type="transmembrane region" description="Helical" evidence="1">
    <location>
        <begin position="142"/>
        <end position="160"/>
    </location>
</feature>
<accession>A0ABP8K613</accession>
<evidence type="ECO:0000313" key="2">
    <source>
        <dbReference type="EMBL" id="GAA4400979.1"/>
    </source>
</evidence>
<keyword evidence="1" id="KW-0472">Membrane</keyword>
<dbReference type="RefSeq" id="WP_345265489.1">
    <property type="nucleotide sequence ID" value="NZ_BAABHB010000002.1"/>
</dbReference>
<feature type="transmembrane region" description="Helical" evidence="1">
    <location>
        <begin position="108"/>
        <end position="130"/>
    </location>
</feature>
<dbReference type="EMBL" id="BAABHB010000002">
    <property type="protein sequence ID" value="GAA4400979.1"/>
    <property type="molecule type" value="Genomic_DNA"/>
</dbReference>
<proteinExistence type="predicted"/>
<evidence type="ECO:0000256" key="1">
    <source>
        <dbReference type="SAM" id="Phobius"/>
    </source>
</evidence>
<reference evidence="3" key="1">
    <citation type="journal article" date="2019" name="Int. J. Syst. Evol. Microbiol.">
        <title>The Global Catalogue of Microorganisms (GCM) 10K type strain sequencing project: providing services to taxonomists for standard genome sequencing and annotation.</title>
        <authorList>
            <consortium name="The Broad Institute Genomics Platform"/>
            <consortium name="The Broad Institute Genome Sequencing Center for Infectious Disease"/>
            <person name="Wu L."/>
            <person name="Ma J."/>
        </authorList>
    </citation>
    <scope>NUCLEOTIDE SEQUENCE [LARGE SCALE GENOMIC DNA]</scope>
    <source>
        <strain evidence="3">JCM 17925</strain>
    </source>
</reference>
<protein>
    <submittedName>
        <fullName evidence="2">Uncharacterized protein</fullName>
    </submittedName>
</protein>
<feature type="transmembrane region" description="Helical" evidence="1">
    <location>
        <begin position="166"/>
        <end position="188"/>
    </location>
</feature>
<feature type="transmembrane region" description="Helical" evidence="1">
    <location>
        <begin position="43"/>
        <end position="64"/>
    </location>
</feature>
<keyword evidence="1" id="KW-1133">Transmembrane helix</keyword>
<organism evidence="2 3">
    <name type="scientific">Nibrella viscosa</name>
    <dbReference type="NCBI Taxonomy" id="1084524"/>
    <lineage>
        <taxon>Bacteria</taxon>
        <taxon>Pseudomonadati</taxon>
        <taxon>Bacteroidota</taxon>
        <taxon>Cytophagia</taxon>
        <taxon>Cytophagales</taxon>
        <taxon>Spirosomataceae</taxon>
        <taxon>Nibrella</taxon>
    </lineage>
</organism>
<feature type="transmembrane region" description="Helical" evidence="1">
    <location>
        <begin position="76"/>
        <end position="96"/>
    </location>
</feature>
<sequence>MEKTYKNIGYLFIAIWLMVLIGFHQTYTVFFPQFKNFRWEHHLHGATLMTWLLMLMVQPFLIKYGKYTWHRTLGKLGYVLAPLAFLSMFSLVRMAYLRDTAHRPEPDVLAGLAISIPPMLAFGLFASLAFLYQKQTFYHVRYITATSFPLIGPGLGRALITYGGVPFPVAVSLVFSLATLIALVFLLLDLRNRKNPYPLLLIFGMLLLNLLCWQFQTSGWWLATAKTFAWAFF</sequence>